<feature type="transmembrane region" description="Helical" evidence="3">
    <location>
        <begin position="173"/>
        <end position="193"/>
    </location>
</feature>
<dbReference type="Proteomes" id="UP001153387">
    <property type="component" value="Unassembled WGS sequence"/>
</dbReference>
<evidence type="ECO:0000259" key="4">
    <source>
        <dbReference type="Pfam" id="PF13490"/>
    </source>
</evidence>
<accession>A0A9X4KCT1</accession>
<reference evidence="5 6" key="1">
    <citation type="submission" date="2022-10" db="EMBL/GenBank/DDBJ databases">
        <title>Comparative genomic analysis of Cohnella hashimotonis sp. nov., isolated from the International Space Station.</title>
        <authorList>
            <person name="Simpson A."/>
            <person name="Venkateswaran K."/>
        </authorList>
    </citation>
    <scope>NUCLEOTIDE SEQUENCE [LARGE SCALE GENOMIC DNA]</scope>
    <source>
        <strain evidence="5 6">DSM 18997</strain>
    </source>
</reference>
<keyword evidence="6" id="KW-1185">Reference proteome</keyword>
<gene>
    <name evidence="5" type="ORF">OMP38_01395</name>
</gene>
<evidence type="ECO:0000256" key="2">
    <source>
        <dbReference type="ARBA" id="ARBA00024438"/>
    </source>
</evidence>
<dbReference type="AlphaFoldDB" id="A0A9X4KCT1"/>
<keyword evidence="3" id="KW-1133">Transmembrane helix</keyword>
<evidence type="ECO:0000313" key="6">
    <source>
        <dbReference type="Proteomes" id="UP001153387"/>
    </source>
</evidence>
<comment type="caution">
    <text evidence="5">The sequence shown here is derived from an EMBL/GenBank/DDBJ whole genome shotgun (WGS) entry which is preliminary data.</text>
</comment>
<evidence type="ECO:0000256" key="1">
    <source>
        <dbReference type="ARBA" id="ARBA00024353"/>
    </source>
</evidence>
<organism evidence="5 6">
    <name type="scientific">Cohnella ginsengisoli</name>
    <dbReference type="NCBI Taxonomy" id="425004"/>
    <lineage>
        <taxon>Bacteria</taxon>
        <taxon>Bacillati</taxon>
        <taxon>Bacillota</taxon>
        <taxon>Bacilli</taxon>
        <taxon>Bacillales</taxon>
        <taxon>Paenibacillaceae</taxon>
        <taxon>Cohnella</taxon>
    </lineage>
</organism>
<sequence>MTLTCGHVQQQMEAYWDLEEGDPQRREIDAHVAGCPACAAEFRWWEESVALIREVALEESGSVPAQAAQAVNASVMSRIYAEDGWLLPPARRAYTFTGPFRRRVVTIVACLLALCGSGILLTLYDRMHADRTQSASIMEAAGAGDMHGALQIDMPVSRMSDPFVLNSSPAMPGYWIMLSVLGILTAFLIVNWYTRLKKA</sequence>
<dbReference type="Pfam" id="PF13490">
    <property type="entry name" value="zf-HC2"/>
    <property type="match status" value="1"/>
</dbReference>
<protein>
    <recommendedName>
        <fullName evidence="2">Anti-sigma-W factor RsiW</fullName>
    </recommendedName>
</protein>
<evidence type="ECO:0000313" key="5">
    <source>
        <dbReference type="EMBL" id="MDG0789656.1"/>
    </source>
</evidence>
<feature type="domain" description="Putative zinc-finger" evidence="4">
    <location>
        <begin position="5"/>
        <end position="39"/>
    </location>
</feature>
<dbReference type="RefSeq" id="WP_277563571.1">
    <property type="nucleotide sequence ID" value="NZ_JAPDHZ010000002.1"/>
</dbReference>
<keyword evidence="3" id="KW-0472">Membrane</keyword>
<feature type="transmembrane region" description="Helical" evidence="3">
    <location>
        <begin position="104"/>
        <end position="124"/>
    </location>
</feature>
<name>A0A9X4KCT1_9BACL</name>
<dbReference type="InterPro" id="IPR027383">
    <property type="entry name" value="Znf_put"/>
</dbReference>
<dbReference type="EMBL" id="JAPDHZ010000002">
    <property type="protein sequence ID" value="MDG0789656.1"/>
    <property type="molecule type" value="Genomic_DNA"/>
</dbReference>
<keyword evidence="3" id="KW-0812">Transmembrane</keyword>
<dbReference type="InterPro" id="IPR041916">
    <property type="entry name" value="Anti_sigma_zinc_sf"/>
</dbReference>
<dbReference type="Gene3D" id="1.10.10.1320">
    <property type="entry name" value="Anti-sigma factor, zinc-finger domain"/>
    <property type="match status" value="1"/>
</dbReference>
<proteinExistence type="inferred from homology"/>
<comment type="similarity">
    <text evidence="1">Belongs to the zinc-associated anti-sigma factor (ZAS) superfamily. Anti-sigma-W factor family.</text>
</comment>
<evidence type="ECO:0000256" key="3">
    <source>
        <dbReference type="SAM" id="Phobius"/>
    </source>
</evidence>